<evidence type="ECO:0000313" key="3">
    <source>
        <dbReference type="EMBL" id="CAH3035113.1"/>
    </source>
</evidence>
<reference evidence="3 4" key="1">
    <citation type="submission" date="2022-05" db="EMBL/GenBank/DDBJ databases">
        <authorList>
            <consortium name="Genoscope - CEA"/>
            <person name="William W."/>
        </authorList>
    </citation>
    <scope>NUCLEOTIDE SEQUENCE [LARGE SCALE GENOMIC DNA]</scope>
</reference>
<dbReference type="PROSITE" id="PS50234">
    <property type="entry name" value="VWFA"/>
    <property type="match status" value="1"/>
</dbReference>
<proteinExistence type="predicted"/>
<dbReference type="InterPro" id="IPR036465">
    <property type="entry name" value="vWFA_dom_sf"/>
</dbReference>
<feature type="signal peptide" evidence="1">
    <location>
        <begin position="1"/>
        <end position="20"/>
    </location>
</feature>
<dbReference type="PANTHER" id="PTHR24020:SF20">
    <property type="entry name" value="PH DOMAIN-CONTAINING PROTEIN"/>
    <property type="match status" value="1"/>
</dbReference>
<dbReference type="Proteomes" id="UP001159428">
    <property type="component" value="Unassembled WGS sequence"/>
</dbReference>
<evidence type="ECO:0000256" key="1">
    <source>
        <dbReference type="SAM" id="SignalP"/>
    </source>
</evidence>
<sequence length="296" mass="33868">MWRFIYRFYLFLCLTQGSHLRYQLKVYLAHAQSHIIHAKPVMTSCCVLVRTHVYSKNVSICPLLQRRLRSSPIAPVPNNAGGFCVLGSCHCRHIVQGAEFKCHEKIDMVILLDSSGSVSEEVFGKTKKFARDLVKLFDISKEKTNVAILTYSQYVRVLRRFDDEVSIESVLRAIDRARYEASFSRLDSALENVRYKIFKKEQGARSSSKGVKKVLVDVTDGFSSLGVEFTKKLAGSLKRTGLELFSVGTSDLQYKSEIEVLVSKPSKSHELFRDLRKSYFKKDEIEQFARDICKKE</sequence>
<feature type="domain" description="VWFA" evidence="2">
    <location>
        <begin position="107"/>
        <end position="292"/>
    </location>
</feature>
<gene>
    <name evidence="3" type="ORF">PMEA_00017309</name>
</gene>
<dbReference type="Pfam" id="PF00092">
    <property type="entry name" value="VWA"/>
    <property type="match status" value="1"/>
</dbReference>
<name>A0AAU9VPS5_9CNID</name>
<dbReference type="CDD" id="cd01450">
    <property type="entry name" value="vWFA_subfamily_ECM"/>
    <property type="match status" value="1"/>
</dbReference>
<protein>
    <recommendedName>
        <fullName evidence="2">VWFA domain-containing protein</fullName>
    </recommendedName>
</protein>
<dbReference type="SUPFAM" id="SSF53300">
    <property type="entry name" value="vWA-like"/>
    <property type="match status" value="1"/>
</dbReference>
<dbReference type="Gene3D" id="3.40.50.410">
    <property type="entry name" value="von Willebrand factor, type A domain"/>
    <property type="match status" value="1"/>
</dbReference>
<dbReference type="AlphaFoldDB" id="A0AAU9VPS5"/>
<dbReference type="InterPro" id="IPR002035">
    <property type="entry name" value="VWF_A"/>
</dbReference>
<dbReference type="InterPro" id="IPR050525">
    <property type="entry name" value="ECM_Assembly_Org"/>
</dbReference>
<accession>A0AAU9VPS5</accession>
<keyword evidence="4" id="KW-1185">Reference proteome</keyword>
<dbReference type="SMART" id="SM00327">
    <property type="entry name" value="VWA"/>
    <property type="match status" value="1"/>
</dbReference>
<evidence type="ECO:0000259" key="2">
    <source>
        <dbReference type="PROSITE" id="PS50234"/>
    </source>
</evidence>
<organism evidence="3 4">
    <name type="scientific">Pocillopora meandrina</name>
    <dbReference type="NCBI Taxonomy" id="46732"/>
    <lineage>
        <taxon>Eukaryota</taxon>
        <taxon>Metazoa</taxon>
        <taxon>Cnidaria</taxon>
        <taxon>Anthozoa</taxon>
        <taxon>Hexacorallia</taxon>
        <taxon>Scleractinia</taxon>
        <taxon>Astrocoeniina</taxon>
        <taxon>Pocilloporidae</taxon>
        <taxon>Pocillopora</taxon>
    </lineage>
</organism>
<comment type="caution">
    <text evidence="3">The sequence shown here is derived from an EMBL/GenBank/DDBJ whole genome shotgun (WGS) entry which is preliminary data.</text>
</comment>
<dbReference type="PANTHER" id="PTHR24020">
    <property type="entry name" value="COLLAGEN ALPHA"/>
    <property type="match status" value="1"/>
</dbReference>
<dbReference type="EMBL" id="CALNXJ010000003">
    <property type="protein sequence ID" value="CAH3035113.1"/>
    <property type="molecule type" value="Genomic_DNA"/>
</dbReference>
<evidence type="ECO:0000313" key="4">
    <source>
        <dbReference type="Proteomes" id="UP001159428"/>
    </source>
</evidence>
<feature type="chain" id="PRO_5043784732" description="VWFA domain-containing protein" evidence="1">
    <location>
        <begin position="21"/>
        <end position="296"/>
    </location>
</feature>
<keyword evidence="1" id="KW-0732">Signal</keyword>